<dbReference type="Proteomes" id="UP000305131">
    <property type="component" value="Unassembled WGS sequence"/>
</dbReference>
<evidence type="ECO:0000256" key="1">
    <source>
        <dbReference type="SAM" id="MobiDB-lite"/>
    </source>
</evidence>
<feature type="compositionally biased region" description="Low complexity" evidence="1">
    <location>
        <begin position="348"/>
        <end position="360"/>
    </location>
</feature>
<evidence type="ECO:0000313" key="3">
    <source>
        <dbReference type="Proteomes" id="UP000305131"/>
    </source>
</evidence>
<dbReference type="EMBL" id="VAUP01000007">
    <property type="protein sequence ID" value="TLX44477.1"/>
    <property type="molecule type" value="Genomic_DNA"/>
</dbReference>
<gene>
    <name evidence="2" type="ORF">FBQ73_02555</name>
</gene>
<accession>A0A6C1KLD7</accession>
<dbReference type="AlphaFoldDB" id="A0A6C1KLD7"/>
<comment type="caution">
    <text evidence="2">The sequence shown here is derived from an EMBL/GenBank/DDBJ whole genome shotgun (WGS) entry which is preliminary data.</text>
</comment>
<sequence>MWDVPSFAIPVQVNQGGQIASYADRLLGSFDQGRASRREQDILTGRKALGEEMAALPPGTPPNSQSMAARLLGNGDLEGAGTFMKLGQQETMNSFERQKLDIMRQRLDKDGHPTYGLTPQFGVDAQGNPVMLQLGSNGTVRQAQTPPGVTLSNKPIVSDAGTHFVLTDQITHQPIATIPKNVAGKAAAGEVGKAAGQAQAQLPGAEGMAAQISQHIEDLAKDPKLPDMLGPMASRMPNVSADAARVQAKMDQLRGGVFLQGYGMLKGGGAITEVEGLKAEQAMARLSAAQSVDDYKAALGEFKDALTTGLAKLRAQGEMVPGAGQNFGAPGGAQAPGASPSGGGQGGPAQSASIPPAAASLLRSNPGLSADFDRKYGAGSAARVLGGQ</sequence>
<feature type="region of interest" description="Disordered" evidence="1">
    <location>
        <begin position="321"/>
        <end position="374"/>
    </location>
</feature>
<feature type="compositionally biased region" description="Low complexity" evidence="1">
    <location>
        <begin position="321"/>
        <end position="339"/>
    </location>
</feature>
<dbReference type="RefSeq" id="WP_138397964.1">
    <property type="nucleotide sequence ID" value="NZ_JBAFVI010000012.1"/>
</dbReference>
<protein>
    <submittedName>
        <fullName evidence="2">Uncharacterized protein</fullName>
    </submittedName>
</protein>
<name>A0A6C1KLD7_XANAU</name>
<evidence type="ECO:0000313" key="2">
    <source>
        <dbReference type="EMBL" id="TLX44477.1"/>
    </source>
</evidence>
<reference evidence="2 3" key="1">
    <citation type="submission" date="2019-05" db="EMBL/GenBank/DDBJ databases">
        <authorList>
            <person name="Zhou X."/>
        </authorList>
    </citation>
    <scope>NUCLEOTIDE SEQUENCE [LARGE SCALE GENOMIC DNA]</scope>
    <source>
        <strain evidence="2 3">DSM 432</strain>
    </source>
</reference>
<proteinExistence type="predicted"/>
<organism evidence="2 3">
    <name type="scientific">Xanthobacter autotrophicus</name>
    <dbReference type="NCBI Taxonomy" id="280"/>
    <lineage>
        <taxon>Bacteria</taxon>
        <taxon>Pseudomonadati</taxon>
        <taxon>Pseudomonadota</taxon>
        <taxon>Alphaproteobacteria</taxon>
        <taxon>Hyphomicrobiales</taxon>
        <taxon>Xanthobacteraceae</taxon>
        <taxon>Xanthobacter</taxon>
    </lineage>
</organism>
<dbReference type="GeneID" id="95772335"/>
<dbReference type="OrthoDB" id="7330655at2"/>